<comment type="caution">
    <text evidence="2">The sequence shown here is derived from an EMBL/GenBank/DDBJ whole genome shotgun (WGS) entry which is preliminary data.</text>
</comment>
<evidence type="ECO:0000313" key="3">
    <source>
        <dbReference type="Proteomes" id="UP001165205"/>
    </source>
</evidence>
<proteinExistence type="predicted"/>
<evidence type="ECO:0000313" key="2">
    <source>
        <dbReference type="EMBL" id="GMG36904.1"/>
    </source>
</evidence>
<dbReference type="Proteomes" id="UP001165205">
    <property type="component" value="Unassembled WGS sequence"/>
</dbReference>
<dbReference type="EMBL" id="BSYA01000218">
    <property type="protein sequence ID" value="GMG36904.1"/>
    <property type="molecule type" value="Genomic_DNA"/>
</dbReference>
<name>A0AAN4YT87_ASPOZ</name>
<accession>A0AAN4YT87</accession>
<reference evidence="2" key="1">
    <citation type="submission" date="2023-04" db="EMBL/GenBank/DDBJ databases">
        <title>Aspergillus oryzae NBRC 4228.</title>
        <authorList>
            <person name="Ichikawa N."/>
            <person name="Sato H."/>
            <person name="Tonouchi N."/>
        </authorList>
    </citation>
    <scope>NUCLEOTIDE SEQUENCE</scope>
    <source>
        <strain evidence="2">NBRC 4228</strain>
    </source>
</reference>
<gene>
    <name evidence="2" type="ORF">Aory04_001186100</name>
</gene>
<protein>
    <submittedName>
        <fullName evidence="2">Unnamed protein product</fullName>
    </submittedName>
</protein>
<organism evidence="2 3">
    <name type="scientific">Aspergillus oryzae</name>
    <name type="common">Yellow koji mold</name>
    <dbReference type="NCBI Taxonomy" id="5062"/>
    <lineage>
        <taxon>Eukaryota</taxon>
        <taxon>Fungi</taxon>
        <taxon>Dikarya</taxon>
        <taxon>Ascomycota</taxon>
        <taxon>Pezizomycotina</taxon>
        <taxon>Eurotiomycetes</taxon>
        <taxon>Eurotiomycetidae</taxon>
        <taxon>Eurotiales</taxon>
        <taxon>Aspergillaceae</taxon>
        <taxon>Aspergillus</taxon>
        <taxon>Aspergillus subgen. Circumdati</taxon>
    </lineage>
</organism>
<sequence length="127" mass="13969">MASPELASHHSEPSDGEGAPFLPGVDDESPESLNSDIPFQKHSNHGLIIKLFVIYLAIGMGGPMIQSPLTRIVESIACRNYWNAHDPSQLPGPEQISEGMCKIPEVQREVTTIIGYREFFNAFLSMS</sequence>
<feature type="region of interest" description="Disordered" evidence="1">
    <location>
        <begin position="1"/>
        <end position="39"/>
    </location>
</feature>
<evidence type="ECO:0000256" key="1">
    <source>
        <dbReference type="SAM" id="MobiDB-lite"/>
    </source>
</evidence>
<dbReference type="AlphaFoldDB" id="A0AAN4YT87"/>